<dbReference type="Pfam" id="PF22938">
    <property type="entry name" value="Integrase_p58_C"/>
    <property type="match status" value="1"/>
</dbReference>
<dbReference type="PROSITE" id="PS50878">
    <property type="entry name" value="RT_POL"/>
    <property type="match status" value="1"/>
</dbReference>
<dbReference type="Pfam" id="PF17921">
    <property type="entry name" value="Integrase_H2C2"/>
    <property type="match status" value="1"/>
</dbReference>
<dbReference type="InterPro" id="IPR050951">
    <property type="entry name" value="Retrovirus_Pol_polyprotein"/>
</dbReference>
<evidence type="ECO:0000259" key="4">
    <source>
        <dbReference type="PROSITE" id="PS50994"/>
    </source>
</evidence>
<dbReference type="FunFam" id="3.30.70.270:FF:000020">
    <property type="entry name" value="Transposon Tf2-6 polyprotein-like Protein"/>
    <property type="match status" value="1"/>
</dbReference>
<protein>
    <recommendedName>
        <fullName evidence="7">Endonuclease</fullName>
    </recommendedName>
</protein>
<dbReference type="PANTHER" id="PTHR37984">
    <property type="entry name" value="PROTEIN CBG26694"/>
    <property type="match status" value="1"/>
</dbReference>
<dbReference type="InterPro" id="IPR036397">
    <property type="entry name" value="RNaseH_sf"/>
</dbReference>
<dbReference type="InterPro" id="IPR000477">
    <property type="entry name" value="RT_dom"/>
</dbReference>
<evidence type="ECO:0000256" key="2">
    <source>
        <dbReference type="SAM" id="MobiDB-lite"/>
    </source>
</evidence>
<feature type="compositionally biased region" description="Polar residues" evidence="2">
    <location>
        <begin position="336"/>
        <end position="345"/>
    </location>
</feature>
<dbReference type="Gene3D" id="3.10.10.10">
    <property type="entry name" value="HIV Type 1 Reverse Transcriptase, subunit A, domain 1"/>
    <property type="match status" value="1"/>
</dbReference>
<proteinExistence type="predicted"/>
<dbReference type="SUPFAM" id="SSF56672">
    <property type="entry name" value="DNA/RNA polymerases"/>
    <property type="match status" value="1"/>
</dbReference>
<reference evidence="5" key="1">
    <citation type="submission" date="2021-10" db="EMBL/GenBank/DDBJ databases">
        <title>Tropical sea cucumber genome reveals ecological adaptation and Cuvierian tubules defense mechanism.</title>
        <authorList>
            <person name="Chen T."/>
        </authorList>
    </citation>
    <scope>NUCLEOTIDE SEQUENCE</scope>
    <source>
        <strain evidence="5">Nanhai2018</strain>
        <tissue evidence="5">Muscle</tissue>
    </source>
</reference>
<evidence type="ECO:0008006" key="7">
    <source>
        <dbReference type="Google" id="ProtNLM"/>
    </source>
</evidence>
<dbReference type="CDD" id="cd01647">
    <property type="entry name" value="RT_LTR"/>
    <property type="match status" value="1"/>
</dbReference>
<dbReference type="PANTHER" id="PTHR37984:SF5">
    <property type="entry name" value="PROTEIN NYNRIN-LIKE"/>
    <property type="match status" value="1"/>
</dbReference>
<dbReference type="InterPro" id="IPR043502">
    <property type="entry name" value="DNA/RNA_pol_sf"/>
</dbReference>
<dbReference type="InterPro" id="IPR041577">
    <property type="entry name" value="RT_RNaseH_2"/>
</dbReference>
<dbReference type="Pfam" id="PF00078">
    <property type="entry name" value="RVT_1"/>
    <property type="match status" value="1"/>
</dbReference>
<dbReference type="GO" id="GO:0003824">
    <property type="term" value="F:catalytic activity"/>
    <property type="evidence" value="ECO:0007669"/>
    <property type="project" value="UniProtKB-KW"/>
</dbReference>
<gene>
    <name evidence="5" type="ORF">HOLleu_41199</name>
</gene>
<feature type="domain" description="Integrase catalytic" evidence="4">
    <location>
        <begin position="718"/>
        <end position="876"/>
    </location>
</feature>
<feature type="domain" description="Reverse transcriptase" evidence="3">
    <location>
        <begin position="1114"/>
        <end position="1291"/>
    </location>
</feature>
<dbReference type="InterPro" id="IPR043128">
    <property type="entry name" value="Rev_trsase/Diguanyl_cyclase"/>
</dbReference>
<feature type="region of interest" description="Disordered" evidence="2">
    <location>
        <begin position="304"/>
        <end position="351"/>
    </location>
</feature>
<dbReference type="SUPFAM" id="SSF53098">
    <property type="entry name" value="Ribonuclease H-like"/>
    <property type="match status" value="1"/>
</dbReference>
<keyword evidence="6" id="KW-1185">Reference proteome</keyword>
<dbReference type="PROSITE" id="PS50994">
    <property type="entry name" value="INTEGRASE"/>
    <property type="match status" value="1"/>
</dbReference>
<dbReference type="Pfam" id="PF02023">
    <property type="entry name" value="SCAN"/>
    <property type="match status" value="1"/>
</dbReference>
<evidence type="ECO:0000256" key="1">
    <source>
        <dbReference type="ARBA" id="ARBA00023268"/>
    </source>
</evidence>
<dbReference type="SUPFAM" id="SSF47353">
    <property type="entry name" value="Retrovirus capsid dimerization domain-like"/>
    <property type="match status" value="1"/>
</dbReference>
<dbReference type="FunFam" id="3.30.420.10:FF:000032">
    <property type="entry name" value="Retrovirus-related Pol polyprotein from transposon 297-like Protein"/>
    <property type="match status" value="1"/>
</dbReference>
<dbReference type="Gene3D" id="3.30.70.270">
    <property type="match status" value="2"/>
</dbReference>
<feature type="compositionally biased region" description="Basic and acidic residues" evidence="2">
    <location>
        <begin position="310"/>
        <end position="335"/>
    </location>
</feature>
<dbReference type="GO" id="GO:0015074">
    <property type="term" value="P:DNA integration"/>
    <property type="evidence" value="ECO:0007669"/>
    <property type="project" value="InterPro"/>
</dbReference>
<dbReference type="EMBL" id="JAIZAY010000023">
    <property type="protein sequence ID" value="KAJ8019557.1"/>
    <property type="molecule type" value="Genomic_DNA"/>
</dbReference>
<dbReference type="InterPro" id="IPR012337">
    <property type="entry name" value="RNaseH-like_sf"/>
</dbReference>
<dbReference type="Proteomes" id="UP001152320">
    <property type="component" value="Chromosome 23"/>
</dbReference>
<dbReference type="InterPro" id="IPR041588">
    <property type="entry name" value="Integrase_H2C2"/>
</dbReference>
<sequence length="1446" mass="162718">MAFTTPSEFVSRTNLDVESVDDLSKAELVSVAKYLKLEVPPGAKKSVLNRLVLSKLIELGHIDSDVGDIAKSSDSEELQKLRIQLQLKEIDFRAKEKQLDFDQKVKEMEHEKAMKEIEMRAALGPHVSTSCNFDFSKNVRLVPKFDEKDVDRFFTSFETLAKKLDWPSKYWSTLLHSVFTGKAKDVYSSLSYAESSDYDKVKEHVLKSYQLVPEAYRQKFRNTRQKGPDQTYVEFSRVKSELLDKWISSRKVGSDFAKLRELILLEEFCNCVPREIRTHLSDRGVEKLEKAAIMSDDYELAHKSSFGQSRDQKSHKGFKKKDSGGKLGSGKESDTKGTPSGNDSSKPAKGRPTCSYCHKIGHTYETCFKRLRDLDKPTAFISSPPISKIDMGSQSVLSGSKEPSTLFESSVSCSHVDYVRAKLKKHGYDRFISLGTVTRLDNDESSKVVILRDTGASRSLMLRSVLPLGREVDDSTEHVLVRGIGEDTYRAPLVRLHLECEYSASLVEVGIVERLPADGVDFLLGNDIAGGRVYVSPSVHVCSEPRVIEETERLSSEFPGIFPACVTTRSMARGLNNVKEVKPREVDDSFKLAGTFFENIDLPKVNNEREKVNKFSFGEAFPLDSKTLILKQKADDEVRKLFDSSLSEEEVAKVPVGYYISKSGHLGVRKTQDRILRHFFWPRIHRDVSDYCRSCPTCQLVGKPNQKIQNAPLMPIPAMGQPFERVLIDCVGPLPKTRSGFMYILTIMDVATRYPEAIPLRNISAKLVTDALVKFFTRVGLPKEVQHDQGSNFMSELFKSVLSNLGIKQIASSAYHPQSQGALERYHQTLKTMIKAFCHDNQADWDKGLDFLLFATRETPNESTGFSPFELIYGHEVRGPLKVIKEEMLSEASPEVNVLDYVSDMNERLHKACKMAKEGLAKAQAQMKKRYDKDARDRVFNPGDKVLVLLPVHGEPLRARYSGPYRILKKTSNVNYIIETPDRRKASRLCHVNMLKPYYDRNNSDCCNLPVVETKEESKCEVHVTKDVYPSLVSKNSDILLDLNTKLGHLEPSQRGEMGNLLTSCPSIFSDTPGRTNILEHDVDVGDAQPIKQHPYRLNPFKLQIVRDEIKYMLDNDLISPSQSPWASPILLVPKEDGSKRLCIDYRKVNSVTVTDSHPIPRLDDCIDRIGNSDFVSKYDLLKGYWQVPLTQRARDISSFVTPDALWSCNVMAFGMKNAPSTFTRLMNIVCEGLEGCGTYIDDVIIYSDDWQSHLSRTKAFFERLEQAKLTVNLHKSDIGKATVTYLGHVVGGGKIAPKKAKIQAIQEFPVPKNKRELMRFLGMTGFYRKFCPNFADVASPLTNLLSKKSKFTWSETCQSAFENLKLILMNDPVLAAPNFNKQFCLATDASDVGGAVAMEVLPPCCYGTAPCMNYGSGSTSMIHVSTRFITSIRLDVVFTLLNVGG</sequence>
<dbReference type="Gene3D" id="1.10.4020.10">
    <property type="entry name" value="DNA breaking-rejoining enzymes"/>
    <property type="match status" value="1"/>
</dbReference>
<dbReference type="OrthoDB" id="6761011at2759"/>
<dbReference type="Pfam" id="PF17919">
    <property type="entry name" value="RT_RNaseH_2"/>
    <property type="match status" value="1"/>
</dbReference>
<name>A0A9Q0YG62_HOLLE</name>
<organism evidence="5 6">
    <name type="scientific">Holothuria leucospilota</name>
    <name type="common">Black long sea cucumber</name>
    <name type="synonym">Mertensiothuria leucospilota</name>
    <dbReference type="NCBI Taxonomy" id="206669"/>
    <lineage>
        <taxon>Eukaryota</taxon>
        <taxon>Metazoa</taxon>
        <taxon>Echinodermata</taxon>
        <taxon>Eleutherozoa</taxon>
        <taxon>Echinozoa</taxon>
        <taxon>Holothuroidea</taxon>
        <taxon>Aspidochirotacea</taxon>
        <taxon>Aspidochirotida</taxon>
        <taxon>Holothuriidae</taxon>
        <taxon>Holothuria</taxon>
    </lineage>
</organism>
<keyword evidence="1" id="KW-0511">Multifunctional enzyme</keyword>
<dbReference type="InterPro" id="IPR054465">
    <property type="entry name" value="Integrase_p58-like_C"/>
</dbReference>
<comment type="caution">
    <text evidence="5">The sequence shown here is derived from an EMBL/GenBank/DDBJ whole genome shotgun (WGS) entry which is preliminary data.</text>
</comment>
<evidence type="ECO:0000313" key="5">
    <source>
        <dbReference type="EMBL" id="KAJ8019557.1"/>
    </source>
</evidence>
<evidence type="ECO:0000259" key="3">
    <source>
        <dbReference type="PROSITE" id="PS50878"/>
    </source>
</evidence>
<dbReference type="Pfam" id="PF00665">
    <property type="entry name" value="rve"/>
    <property type="match status" value="1"/>
</dbReference>
<dbReference type="Gene3D" id="3.30.420.10">
    <property type="entry name" value="Ribonuclease H-like superfamily/Ribonuclease H"/>
    <property type="match status" value="1"/>
</dbReference>
<accession>A0A9Q0YG62</accession>
<dbReference type="InterPro" id="IPR003309">
    <property type="entry name" value="SCAN_dom"/>
</dbReference>
<dbReference type="Gene3D" id="1.10.340.70">
    <property type="match status" value="1"/>
</dbReference>
<dbReference type="InterPro" id="IPR038269">
    <property type="entry name" value="SCAN_sf"/>
</dbReference>
<evidence type="ECO:0000313" key="6">
    <source>
        <dbReference type="Proteomes" id="UP001152320"/>
    </source>
</evidence>
<dbReference type="InterPro" id="IPR001584">
    <property type="entry name" value="Integrase_cat-core"/>
</dbReference>
<dbReference type="GO" id="GO:0003676">
    <property type="term" value="F:nucleic acid binding"/>
    <property type="evidence" value="ECO:0007669"/>
    <property type="project" value="InterPro"/>
</dbReference>